<dbReference type="Pfam" id="PF16153">
    <property type="entry name" value="DUF4861"/>
    <property type="match status" value="1"/>
</dbReference>
<accession>A0A5J4T3D0</accession>
<proteinExistence type="predicted"/>
<dbReference type="AlphaFoldDB" id="A0A5J4T3D0"/>
<dbReference type="EMBL" id="SNRY01000006">
    <property type="protein sequence ID" value="KAA6351975.1"/>
    <property type="molecule type" value="Genomic_DNA"/>
</dbReference>
<evidence type="ECO:0000313" key="2">
    <source>
        <dbReference type="EMBL" id="KAA6352053.1"/>
    </source>
</evidence>
<evidence type="ECO:0008006" key="3">
    <source>
        <dbReference type="Google" id="ProtNLM"/>
    </source>
</evidence>
<organism evidence="1">
    <name type="scientific">termite gut metagenome</name>
    <dbReference type="NCBI Taxonomy" id="433724"/>
    <lineage>
        <taxon>unclassified sequences</taxon>
        <taxon>metagenomes</taxon>
        <taxon>organismal metagenomes</taxon>
    </lineage>
</organism>
<dbReference type="EMBL" id="SNRY01000006">
    <property type="protein sequence ID" value="KAA6352053.1"/>
    <property type="molecule type" value="Genomic_DNA"/>
</dbReference>
<reference evidence="1" key="1">
    <citation type="submission" date="2019-03" db="EMBL/GenBank/DDBJ databases">
        <title>Single cell metagenomics reveals metabolic interactions within the superorganism composed of flagellate Streblomastix strix and complex community of Bacteroidetes bacteria on its surface.</title>
        <authorList>
            <person name="Treitli S.C."/>
            <person name="Kolisko M."/>
            <person name="Husnik F."/>
            <person name="Keeling P."/>
            <person name="Hampl V."/>
        </authorList>
    </citation>
    <scope>NUCLEOTIDE SEQUENCE</scope>
    <source>
        <strain evidence="1">STM</strain>
    </source>
</reference>
<evidence type="ECO:0000313" key="1">
    <source>
        <dbReference type="EMBL" id="KAA6351975.1"/>
    </source>
</evidence>
<comment type="caution">
    <text evidence="1">The sequence shown here is derived from an EMBL/GenBank/DDBJ whole genome shotgun (WGS) entry which is preliminary data.</text>
</comment>
<dbReference type="InterPro" id="IPR032342">
    <property type="entry name" value="DUF4861"/>
</dbReference>
<name>A0A5J4T3D0_9ZZZZ</name>
<protein>
    <recommendedName>
        <fullName evidence="3">DUF4861 domain-containing protein</fullName>
    </recommendedName>
</protein>
<sequence>MRKTIIIGIGLLFSGELFFVSAQIQEKILMCKITNEEEKERVDMPVVIDLHVLSLDFQVKSAVVTDGDVEITSQLDDLNADRIPDELTFVIGIPAHAQKELKITFSPAKSAKQYPSRVYAEMLLRDTEGKHVPVQAITIPGNSNIYNRLYHHGPAFESEWVAYRLYFDQKQTIDIYGKFNKGFEIKESQFYPTDEQLTLGFGDDVLRVGGSCGVGTLKGWNGTKAVHIEPVLSRTEHILTSGPVRVIVEAEVNGWEYQGSVLNMVNRYILYAGHRDLTIETFFDKPLKEEIFCTGVQDVKGSLSYSDHEGLIACWGTDWPVNDTVKYAKETVGLAASIPSNYVKGEVRDKLNYLYTLSAPGESYIKHYATFTSMKETFGYKTPEEWFASVRSWKEELEHPLAIEIFYQ</sequence>
<gene>
    <name evidence="1" type="ORF">EZS27_000607</name>
    <name evidence="2" type="ORF">EZS27_000685</name>
</gene>